<keyword evidence="8" id="KW-0968">Cytoplasmic vesicle</keyword>
<dbReference type="PIRSF" id="PIRSF002291">
    <property type="entry name" value="AP_complex_beta"/>
    <property type="match status" value="1"/>
</dbReference>
<dbReference type="FunFam" id="2.60.40.1150:FF:000002">
    <property type="entry name" value="Beta-adaptin-like protein C"/>
    <property type="match status" value="1"/>
</dbReference>
<dbReference type="AlphaFoldDB" id="A0A9D5BZ29"/>
<dbReference type="SMART" id="SM00809">
    <property type="entry name" value="Alpha_adaptinC2"/>
    <property type="match status" value="1"/>
</dbReference>
<evidence type="ECO:0000313" key="15">
    <source>
        <dbReference type="EMBL" id="KAJ0963652.1"/>
    </source>
</evidence>
<keyword evidence="5 11" id="KW-0653">Protein transport</keyword>
<feature type="domain" description="Clathrin adaptor alpha/beta/gamma-adaptin appendage Ig-like subdomain" evidence="13">
    <location>
        <begin position="678"/>
        <end position="792"/>
    </location>
</feature>
<name>A0A9D5BZ29_9LILI</name>
<accession>A0A9D5BZ29</accession>
<comment type="subcellular location">
    <subcellularLocation>
        <location evidence="1">Cytoplasmic vesicle</location>
        <location evidence="1">Clathrin-coated vesicle membrane</location>
        <topology evidence="1">Peripheral membrane protein</topology>
        <orientation evidence="1">Cytoplasmic side</orientation>
    </subcellularLocation>
    <subcellularLocation>
        <location evidence="2">Golgi apparatus</location>
        <location evidence="2">trans-Golgi network</location>
    </subcellularLocation>
</comment>
<feature type="compositionally biased region" description="Low complexity" evidence="12">
    <location>
        <begin position="616"/>
        <end position="632"/>
    </location>
</feature>
<dbReference type="FunFam" id="3.30.310.10:FF:000012">
    <property type="entry name" value="Beta-adaptin-like protein"/>
    <property type="match status" value="1"/>
</dbReference>
<dbReference type="Pfam" id="PF01602">
    <property type="entry name" value="Adaptin_N"/>
    <property type="match status" value="1"/>
</dbReference>
<comment type="similarity">
    <text evidence="3 11">Belongs to the adaptor complexes large subunit family.</text>
</comment>
<dbReference type="GO" id="GO:0005794">
    <property type="term" value="C:Golgi apparatus"/>
    <property type="evidence" value="ECO:0007669"/>
    <property type="project" value="UniProtKB-SubCell"/>
</dbReference>
<dbReference type="Gene3D" id="2.60.40.1150">
    <property type="match status" value="1"/>
</dbReference>
<dbReference type="Gene3D" id="3.30.310.10">
    <property type="entry name" value="TATA-Binding Protein"/>
    <property type="match status" value="1"/>
</dbReference>
<proteinExistence type="inferred from homology"/>
<reference evidence="15" key="2">
    <citation type="journal article" date="2022" name="Hortic Res">
        <title>The genome of Dioscorea zingiberensis sheds light on the biosynthesis, origin and evolution of the medicinally important diosgenin saponins.</title>
        <authorList>
            <person name="Li Y."/>
            <person name="Tan C."/>
            <person name="Li Z."/>
            <person name="Guo J."/>
            <person name="Li S."/>
            <person name="Chen X."/>
            <person name="Wang C."/>
            <person name="Dai X."/>
            <person name="Yang H."/>
            <person name="Song W."/>
            <person name="Hou L."/>
            <person name="Xu J."/>
            <person name="Tong Z."/>
            <person name="Xu A."/>
            <person name="Yuan X."/>
            <person name="Wang W."/>
            <person name="Yang Q."/>
            <person name="Chen L."/>
            <person name="Sun Z."/>
            <person name="Wang K."/>
            <person name="Pan B."/>
            <person name="Chen J."/>
            <person name="Bao Y."/>
            <person name="Liu F."/>
            <person name="Qi X."/>
            <person name="Gang D.R."/>
            <person name="Wen J."/>
            <person name="Li J."/>
        </authorList>
    </citation>
    <scope>NUCLEOTIDE SEQUENCE</scope>
    <source>
        <strain evidence="15">Dzin_1.0</strain>
    </source>
</reference>
<evidence type="ECO:0000256" key="8">
    <source>
        <dbReference type="ARBA" id="ARBA00023329"/>
    </source>
</evidence>
<dbReference type="GO" id="GO:0030665">
    <property type="term" value="C:clathrin-coated vesicle membrane"/>
    <property type="evidence" value="ECO:0007669"/>
    <property type="project" value="UniProtKB-SubCell"/>
</dbReference>
<evidence type="ECO:0000256" key="10">
    <source>
        <dbReference type="ARBA" id="ARBA00065056"/>
    </source>
</evidence>
<dbReference type="InterPro" id="IPR008152">
    <property type="entry name" value="Clathrin_a/b/g-adaptin_app_Ig"/>
</dbReference>
<dbReference type="Pfam" id="PF02883">
    <property type="entry name" value="Alpha_adaptinC2"/>
    <property type="match status" value="1"/>
</dbReference>
<dbReference type="InterPro" id="IPR011989">
    <property type="entry name" value="ARM-like"/>
</dbReference>
<evidence type="ECO:0000256" key="5">
    <source>
        <dbReference type="ARBA" id="ARBA00022927"/>
    </source>
</evidence>
<dbReference type="SMART" id="SM01020">
    <property type="entry name" value="B2-adapt-app_C"/>
    <property type="match status" value="1"/>
</dbReference>
<dbReference type="OrthoDB" id="10254310at2759"/>
<evidence type="ECO:0000256" key="12">
    <source>
        <dbReference type="SAM" id="MobiDB-lite"/>
    </source>
</evidence>
<dbReference type="Gene3D" id="1.25.10.10">
    <property type="entry name" value="Leucine-rich Repeat Variant"/>
    <property type="match status" value="1"/>
</dbReference>
<comment type="subunit">
    <text evidence="10 11">Adaptor protein complexes are heterotetramers composed of two large adaptins (beta-type subunit and alpha-type or delta-type or epsilon-type or gamma-type subunit), a medium adaptin (mu-type subunit) and a small adaptin (sigma-type subunit).</text>
</comment>
<dbReference type="InterPro" id="IPR002553">
    <property type="entry name" value="Clathrin/coatomer_adapt-like_N"/>
</dbReference>
<dbReference type="SUPFAM" id="SSF48371">
    <property type="entry name" value="ARM repeat"/>
    <property type="match status" value="1"/>
</dbReference>
<keyword evidence="7 11" id="KW-0472">Membrane</keyword>
<dbReference type="InterPro" id="IPR013037">
    <property type="entry name" value="Clathrin_b-adaptin_app_Ig-like"/>
</dbReference>
<dbReference type="InterPro" id="IPR012295">
    <property type="entry name" value="TBP_dom_sf"/>
</dbReference>
<evidence type="ECO:0000256" key="11">
    <source>
        <dbReference type="PIRNR" id="PIRNR002291"/>
    </source>
</evidence>
<dbReference type="InterPro" id="IPR016342">
    <property type="entry name" value="AP_complex_bsu_1_2_4"/>
</dbReference>
<dbReference type="FunFam" id="1.25.10.10:FF:000002">
    <property type="entry name" value="AP complex subunit beta"/>
    <property type="match status" value="1"/>
</dbReference>
<keyword evidence="6" id="KW-0333">Golgi apparatus</keyword>
<reference evidence="15" key="1">
    <citation type="submission" date="2021-03" db="EMBL/GenBank/DDBJ databases">
        <authorList>
            <person name="Li Z."/>
            <person name="Yang C."/>
        </authorList>
    </citation>
    <scope>NUCLEOTIDE SEQUENCE</scope>
    <source>
        <strain evidence="15">Dzin_1.0</strain>
        <tissue evidence="15">Leaf</tissue>
    </source>
</reference>
<gene>
    <name evidence="15" type="ORF">J5N97_028774</name>
</gene>
<feature type="domain" description="Beta-adaptin appendage C-terminal subdomain" evidence="14">
    <location>
        <begin position="801"/>
        <end position="912"/>
    </location>
</feature>
<organism evidence="15 16">
    <name type="scientific">Dioscorea zingiberensis</name>
    <dbReference type="NCBI Taxonomy" id="325984"/>
    <lineage>
        <taxon>Eukaryota</taxon>
        <taxon>Viridiplantae</taxon>
        <taxon>Streptophyta</taxon>
        <taxon>Embryophyta</taxon>
        <taxon>Tracheophyta</taxon>
        <taxon>Spermatophyta</taxon>
        <taxon>Magnoliopsida</taxon>
        <taxon>Liliopsida</taxon>
        <taxon>Dioscoreales</taxon>
        <taxon>Dioscoreaceae</taxon>
        <taxon>Dioscorea</taxon>
    </lineage>
</organism>
<dbReference type="InterPro" id="IPR015151">
    <property type="entry name" value="B-adaptin_app_sub_C"/>
</dbReference>
<evidence type="ECO:0000256" key="2">
    <source>
        <dbReference type="ARBA" id="ARBA00004601"/>
    </source>
</evidence>
<dbReference type="SUPFAM" id="SSF49348">
    <property type="entry name" value="Clathrin adaptor appendage domain"/>
    <property type="match status" value="1"/>
</dbReference>
<evidence type="ECO:0000256" key="7">
    <source>
        <dbReference type="ARBA" id="ARBA00023136"/>
    </source>
</evidence>
<dbReference type="SUPFAM" id="SSF55711">
    <property type="entry name" value="Subdomain of clathrin and coatomer appendage domain"/>
    <property type="match status" value="1"/>
</dbReference>
<dbReference type="GO" id="GO:0016192">
    <property type="term" value="P:vesicle-mediated transport"/>
    <property type="evidence" value="ECO:0007669"/>
    <property type="project" value="InterPro"/>
</dbReference>
<keyword evidence="4 11" id="KW-0813">Transport</keyword>
<comment type="caution">
    <text evidence="15">The sequence shown here is derived from an EMBL/GenBank/DDBJ whole genome shotgun (WGS) entry which is preliminary data.</text>
</comment>
<dbReference type="GO" id="GO:0030276">
    <property type="term" value="F:clathrin binding"/>
    <property type="evidence" value="ECO:0007669"/>
    <property type="project" value="InterPro"/>
</dbReference>
<sequence>MSGHDSKYFSTTKKGEIPELKEELNSQYKDKRKDAVKKVIAAMTVGKDVSSLFADVVNCMQTENLELKKLVYLYLINYAKSQPDLAILAVNTFVKDSQDPNPLIRALAVRTMGCIRVDKITEYLCDPLQRCLKDDDPYVRKTAAICVAKLYDINAELVEDRGFLETLRDLISDNNPMVVANAVAALAEIQENNTGPIFEITSHTLSKLLTALNECTEWGQVFILDALSRYKASDARDAENIVERVTPRLQHANCAVVLSAVKMILLQMELITGTDVVRNLCKKMAPPLVTLLSAEPEIQYVALRNINLIVQKRPTILAHEIKVFFCKYNDPIYVKMEKLEIMIKLASDRNIDQVLLEFKEYATEVDVDFVRKAVRAIGRCAIKLERAAERCISVLLELIKIKVNYVVQEAIIVIKDIFRRYPNTYESIIATLCESLDTLDEPEAKASMIWIIGEYAERIDNADELLESFLESFPEEPALVQLQLLTATVKLFLKKPTEGPQQMIQVVLNNATVETDNPDLRDRAYIYWRLLSTDPEAAKDVVLAEKPVISDDSNQLDPSLLDELLANIATLSSVYHKPPEAFVTRTKLAAPKPDDDEEPDAGEAGYSESPSRAVNGASAPSGTSPGSQTSTRPPAPTPPAGTPATAAPVPDLLGDLIGLDSALVPVDTATTPSAAAPSATAPSVPLPVLLPKATGQGLQISGQLTRRDGQVFYALLFENSSQTALDGFMIQFNKNTFGLAPAAPLQVPQLHPGASSSTLLPMVLFQNLLPGPPSSLLQVAVKNNQQPVWYFNDKIQLQALFLEDGRMERTIFLETWKSLPDANEIAKDLQSAVISNVDVTIEHLLAHNVFFIAKRKNANKEILYLSAKVPRGIPFLVELTAAVGIPSVKCAIKTPSPEMAPLFFEAMESLLK</sequence>
<evidence type="ECO:0000313" key="16">
    <source>
        <dbReference type="Proteomes" id="UP001085076"/>
    </source>
</evidence>
<dbReference type="InterPro" id="IPR009028">
    <property type="entry name" value="Coatomer/calthrin_app_sub_C"/>
</dbReference>
<feature type="region of interest" description="Disordered" evidence="12">
    <location>
        <begin position="585"/>
        <end position="651"/>
    </location>
</feature>
<dbReference type="GO" id="GO:0030131">
    <property type="term" value="C:clathrin adaptor complex"/>
    <property type="evidence" value="ECO:0007669"/>
    <property type="project" value="InterPro"/>
</dbReference>
<protein>
    <recommendedName>
        <fullName evidence="11">Beta-adaptin-like protein</fullName>
    </recommendedName>
</protein>
<dbReference type="Proteomes" id="UP001085076">
    <property type="component" value="Miscellaneous, Linkage group lg09"/>
</dbReference>
<evidence type="ECO:0000256" key="9">
    <source>
        <dbReference type="ARBA" id="ARBA00056315"/>
    </source>
</evidence>
<dbReference type="InterPro" id="IPR013041">
    <property type="entry name" value="Clathrin_app_Ig-like_sf"/>
</dbReference>
<evidence type="ECO:0000259" key="13">
    <source>
        <dbReference type="SMART" id="SM00809"/>
    </source>
</evidence>
<evidence type="ECO:0000256" key="6">
    <source>
        <dbReference type="ARBA" id="ARBA00023034"/>
    </source>
</evidence>
<dbReference type="PANTHER" id="PTHR11134">
    <property type="entry name" value="ADAPTOR COMPLEX SUBUNIT BETA FAMILY MEMBER"/>
    <property type="match status" value="1"/>
</dbReference>
<dbReference type="Pfam" id="PF09066">
    <property type="entry name" value="B2-adapt-app_C"/>
    <property type="match status" value="1"/>
</dbReference>
<dbReference type="GO" id="GO:0006886">
    <property type="term" value="P:intracellular protein transport"/>
    <property type="evidence" value="ECO:0007669"/>
    <property type="project" value="InterPro"/>
</dbReference>
<evidence type="ECO:0000256" key="4">
    <source>
        <dbReference type="ARBA" id="ARBA00022448"/>
    </source>
</evidence>
<evidence type="ECO:0000256" key="1">
    <source>
        <dbReference type="ARBA" id="ARBA00004145"/>
    </source>
</evidence>
<dbReference type="EMBL" id="JAGGNH010000009">
    <property type="protein sequence ID" value="KAJ0963652.1"/>
    <property type="molecule type" value="Genomic_DNA"/>
</dbReference>
<dbReference type="InterPro" id="IPR026739">
    <property type="entry name" value="AP_beta"/>
</dbReference>
<comment type="function">
    <text evidence="9 11">Subunit of clathrin-associated adaptor protein complex that plays a role in protein sorting in the late-Golgi/trans-Golgi network (TGN) and/or endosomes. The AP complexes mediate both the recruitment of clathrin to membranes and the recognition of sorting signals within the cytosolic tails of transmembrane cargo molecules.</text>
</comment>
<keyword evidence="16" id="KW-1185">Reference proteome</keyword>
<evidence type="ECO:0000256" key="3">
    <source>
        <dbReference type="ARBA" id="ARBA00006613"/>
    </source>
</evidence>
<dbReference type="InterPro" id="IPR016024">
    <property type="entry name" value="ARM-type_fold"/>
</dbReference>
<evidence type="ECO:0000259" key="14">
    <source>
        <dbReference type="SMART" id="SM01020"/>
    </source>
</evidence>